<dbReference type="InterPro" id="IPR043502">
    <property type="entry name" value="DNA/RNA_pol_sf"/>
</dbReference>
<evidence type="ECO:0000256" key="3">
    <source>
        <dbReference type="ARBA" id="ARBA00022722"/>
    </source>
</evidence>
<dbReference type="FunFam" id="3.30.70.270:FF:000020">
    <property type="entry name" value="Transposon Tf2-6 polyprotein-like Protein"/>
    <property type="match status" value="1"/>
</dbReference>
<dbReference type="GO" id="GO:0004519">
    <property type="term" value="F:endonuclease activity"/>
    <property type="evidence" value="ECO:0007669"/>
    <property type="project" value="UniProtKB-KW"/>
</dbReference>
<dbReference type="PANTHER" id="PTHR37984">
    <property type="entry name" value="PROTEIN CBG26694"/>
    <property type="match status" value="1"/>
</dbReference>
<dbReference type="EC" id="2.7.7.49" evidence="1"/>
<comment type="caution">
    <text evidence="8">The sequence shown here is derived from an EMBL/GenBank/DDBJ whole genome shotgun (WGS) entry which is preliminary data.</text>
</comment>
<dbReference type="CDD" id="cd09274">
    <property type="entry name" value="RNase_HI_RT_Ty3"/>
    <property type="match status" value="1"/>
</dbReference>
<evidence type="ECO:0000256" key="1">
    <source>
        <dbReference type="ARBA" id="ARBA00012493"/>
    </source>
</evidence>
<evidence type="ECO:0000256" key="6">
    <source>
        <dbReference type="ARBA" id="ARBA00023268"/>
    </source>
</evidence>
<evidence type="ECO:0000313" key="9">
    <source>
        <dbReference type="Proteomes" id="UP001314205"/>
    </source>
</evidence>
<protein>
    <recommendedName>
        <fullName evidence="1">RNA-directed DNA polymerase</fullName>
        <ecNumber evidence="1">2.7.7.49</ecNumber>
    </recommendedName>
</protein>
<dbReference type="Gene3D" id="3.30.420.10">
    <property type="entry name" value="Ribonuclease H-like superfamily/Ribonuclease H"/>
    <property type="match status" value="1"/>
</dbReference>
<dbReference type="PANTHER" id="PTHR37984:SF5">
    <property type="entry name" value="PROTEIN NYNRIN-LIKE"/>
    <property type="match status" value="1"/>
</dbReference>
<dbReference type="InterPro" id="IPR041577">
    <property type="entry name" value="RT_RNaseH_2"/>
</dbReference>
<evidence type="ECO:0000256" key="2">
    <source>
        <dbReference type="ARBA" id="ARBA00022695"/>
    </source>
</evidence>
<keyword evidence="5" id="KW-0695">RNA-directed DNA polymerase</keyword>
<evidence type="ECO:0000259" key="7">
    <source>
        <dbReference type="PROSITE" id="PS50878"/>
    </source>
</evidence>
<dbReference type="Pfam" id="PF00078">
    <property type="entry name" value="RVT_1"/>
    <property type="match status" value="1"/>
</dbReference>
<dbReference type="FunFam" id="3.10.20.370:FF:000001">
    <property type="entry name" value="Retrovirus-related Pol polyprotein from transposon 17.6-like protein"/>
    <property type="match status" value="1"/>
</dbReference>
<evidence type="ECO:0000256" key="5">
    <source>
        <dbReference type="ARBA" id="ARBA00022918"/>
    </source>
</evidence>
<dbReference type="GO" id="GO:0003964">
    <property type="term" value="F:RNA-directed DNA polymerase activity"/>
    <property type="evidence" value="ECO:0007669"/>
    <property type="project" value="UniProtKB-KW"/>
</dbReference>
<dbReference type="InterPro" id="IPR050951">
    <property type="entry name" value="Retrovirus_Pol_polyprotein"/>
</dbReference>
<keyword evidence="4" id="KW-0255">Endonuclease</keyword>
<accession>A0AAV1KHV7</accession>
<feature type="domain" description="Reverse transcriptase" evidence="7">
    <location>
        <begin position="1"/>
        <end position="83"/>
    </location>
</feature>
<gene>
    <name evidence="8" type="ORF">PARMNEM_LOCUS3105</name>
</gene>
<dbReference type="InterPro" id="IPR041588">
    <property type="entry name" value="Integrase_H2C2"/>
</dbReference>
<dbReference type="Gene3D" id="1.10.340.70">
    <property type="match status" value="1"/>
</dbReference>
<reference evidence="8 9" key="1">
    <citation type="submission" date="2023-11" db="EMBL/GenBank/DDBJ databases">
        <authorList>
            <person name="Hedman E."/>
            <person name="Englund M."/>
            <person name="Stromberg M."/>
            <person name="Nyberg Akerstrom W."/>
            <person name="Nylinder S."/>
            <person name="Jareborg N."/>
            <person name="Kallberg Y."/>
            <person name="Kronander E."/>
        </authorList>
    </citation>
    <scope>NUCLEOTIDE SEQUENCE [LARGE SCALE GENOMIC DNA]</scope>
</reference>
<evidence type="ECO:0000256" key="4">
    <source>
        <dbReference type="ARBA" id="ARBA00022759"/>
    </source>
</evidence>
<dbReference type="Proteomes" id="UP001314205">
    <property type="component" value="Unassembled WGS sequence"/>
</dbReference>
<dbReference type="SUPFAM" id="SSF56672">
    <property type="entry name" value="DNA/RNA polymerases"/>
    <property type="match status" value="1"/>
</dbReference>
<dbReference type="InterPro" id="IPR036397">
    <property type="entry name" value="RNaseH_sf"/>
</dbReference>
<dbReference type="InterPro" id="IPR043128">
    <property type="entry name" value="Rev_trsase/Diguanyl_cyclase"/>
</dbReference>
<keyword evidence="3" id="KW-0540">Nuclease</keyword>
<dbReference type="Gene3D" id="3.30.70.270">
    <property type="match status" value="2"/>
</dbReference>
<evidence type="ECO:0000313" key="8">
    <source>
        <dbReference type="EMBL" id="CAK1581439.1"/>
    </source>
</evidence>
<name>A0AAV1KHV7_9NEOP</name>
<organism evidence="8 9">
    <name type="scientific">Parnassius mnemosyne</name>
    <name type="common">clouded apollo</name>
    <dbReference type="NCBI Taxonomy" id="213953"/>
    <lineage>
        <taxon>Eukaryota</taxon>
        <taxon>Metazoa</taxon>
        <taxon>Ecdysozoa</taxon>
        <taxon>Arthropoda</taxon>
        <taxon>Hexapoda</taxon>
        <taxon>Insecta</taxon>
        <taxon>Pterygota</taxon>
        <taxon>Neoptera</taxon>
        <taxon>Endopterygota</taxon>
        <taxon>Lepidoptera</taxon>
        <taxon>Glossata</taxon>
        <taxon>Ditrysia</taxon>
        <taxon>Papilionoidea</taxon>
        <taxon>Papilionidae</taxon>
        <taxon>Parnassiinae</taxon>
        <taxon>Parnassini</taxon>
        <taxon>Parnassius</taxon>
        <taxon>Driopa</taxon>
    </lineage>
</organism>
<keyword evidence="6" id="KW-0511">Multifunctional enzyme</keyword>
<dbReference type="EMBL" id="CAVLGL010000035">
    <property type="protein sequence ID" value="CAK1581439.1"/>
    <property type="molecule type" value="Genomic_DNA"/>
</dbReference>
<sequence length="466" mass="53903">MPYVLSNAPVFYQNIISKTLKSFFDSGKVLVYIDDVLLLSDTILEGLALLRRVLETLTSSGFSVNLKKCTFLISEIEYLGRVISNGQVRPSIRNFQALVDSPKLRSVKQVQQFLGLACYFRRYIPNYAQQTACIVLLTKKNMPFEWGVEQDKARQYIIDRLTNKPVLAIYDPQLPTEVHTDTSAIGYGAVLIQIHEGGLRRAVAYLSKSTQGAEPKYHSYELETLAVVKALQNFRKYLLGVSFKIVTDCNALKLTERKKDLLPHVARWWLSMRDFQYTFEYRKGSLMSHADYLSRNPVEVCHIQNPKNWTKLAQSADEETLNLIDEFNNGQLDSSRYELRNGLLYVKYFPIGEESRLLCYIPKGFRLSLLHVFHDDQDHIGYDKTIELILRYFWFPGLLPFVRKYLKHCIVSLSHKRMPRAPHQPIESWTKPDVPFSVVHMDTLGLLPESQDYKHVLLIIDAFTKY</sequence>
<dbReference type="Pfam" id="PF17919">
    <property type="entry name" value="RT_RNaseH_2"/>
    <property type="match status" value="1"/>
</dbReference>
<dbReference type="Pfam" id="PF17921">
    <property type="entry name" value="Integrase_H2C2"/>
    <property type="match status" value="1"/>
</dbReference>
<dbReference type="PROSITE" id="PS50878">
    <property type="entry name" value="RT_POL"/>
    <property type="match status" value="1"/>
</dbReference>
<dbReference type="GO" id="GO:0003676">
    <property type="term" value="F:nucleic acid binding"/>
    <property type="evidence" value="ECO:0007669"/>
    <property type="project" value="InterPro"/>
</dbReference>
<dbReference type="InterPro" id="IPR000477">
    <property type="entry name" value="RT_dom"/>
</dbReference>
<keyword evidence="4" id="KW-0378">Hydrolase</keyword>
<keyword evidence="9" id="KW-1185">Reference proteome</keyword>
<dbReference type="AlphaFoldDB" id="A0AAV1KHV7"/>
<proteinExistence type="predicted"/>
<keyword evidence="2" id="KW-0548">Nucleotidyltransferase</keyword>
<keyword evidence="2" id="KW-0808">Transferase</keyword>